<keyword evidence="3" id="KW-1185">Reference proteome</keyword>
<protein>
    <submittedName>
        <fullName evidence="2">Uncharacterized protein</fullName>
    </submittedName>
</protein>
<keyword evidence="1" id="KW-0175">Coiled coil</keyword>
<dbReference type="EMBL" id="CAAALY010005243">
    <property type="protein sequence ID" value="VEL09012.1"/>
    <property type="molecule type" value="Genomic_DNA"/>
</dbReference>
<evidence type="ECO:0000313" key="2">
    <source>
        <dbReference type="EMBL" id="VEL09012.1"/>
    </source>
</evidence>
<evidence type="ECO:0000313" key="3">
    <source>
        <dbReference type="Proteomes" id="UP000784294"/>
    </source>
</evidence>
<name>A0A3S5CHL0_9PLAT</name>
<dbReference type="AlphaFoldDB" id="A0A3S5CHL0"/>
<evidence type="ECO:0000256" key="1">
    <source>
        <dbReference type="SAM" id="Coils"/>
    </source>
</evidence>
<dbReference type="Proteomes" id="UP000784294">
    <property type="component" value="Unassembled WGS sequence"/>
</dbReference>
<comment type="caution">
    <text evidence="2">The sequence shown here is derived from an EMBL/GenBank/DDBJ whole genome shotgun (WGS) entry which is preliminary data.</text>
</comment>
<sequence length="302" mass="33305">MSVILELTTSLDSAFAELESAEMRLAKAEIRAASAVATATNLRLRLRRVLADQNSLLELEENSIHFSLSPTTLDSPPAYYELPESQFNACKTCIPCLKSKKSCIAIPDRQNLSLSESLEIFSRPALSDSWGPTIPFCVSVATQTYHLSGFPDSERTLFSTGPDACSQLFTEERAKEIFMHGLIRPESLLSKATCSPNVVTSPVEWRQALVNALSLVSRYRHRCQEQVAREMALQRQLDQASGDLNAAVDAIRKQKALAEASRLRGTREVNRLREKLAQAIAAISFPGLAPAIGWKPSEDNAR</sequence>
<reference evidence="2" key="1">
    <citation type="submission" date="2018-11" db="EMBL/GenBank/DDBJ databases">
        <authorList>
            <consortium name="Pathogen Informatics"/>
        </authorList>
    </citation>
    <scope>NUCLEOTIDE SEQUENCE</scope>
</reference>
<gene>
    <name evidence="2" type="ORF">PXEA_LOCUS2452</name>
</gene>
<feature type="coiled-coil region" evidence="1">
    <location>
        <begin position="11"/>
        <end position="38"/>
    </location>
</feature>
<accession>A0A3S5CHL0</accession>
<proteinExistence type="predicted"/>
<organism evidence="2 3">
    <name type="scientific">Protopolystoma xenopodis</name>
    <dbReference type="NCBI Taxonomy" id="117903"/>
    <lineage>
        <taxon>Eukaryota</taxon>
        <taxon>Metazoa</taxon>
        <taxon>Spiralia</taxon>
        <taxon>Lophotrochozoa</taxon>
        <taxon>Platyhelminthes</taxon>
        <taxon>Monogenea</taxon>
        <taxon>Polyopisthocotylea</taxon>
        <taxon>Polystomatidea</taxon>
        <taxon>Polystomatidae</taxon>
        <taxon>Protopolystoma</taxon>
    </lineage>
</organism>